<dbReference type="GO" id="GO:0006744">
    <property type="term" value="P:ubiquinone biosynthetic process"/>
    <property type="evidence" value="ECO:0007669"/>
    <property type="project" value="UniProtKB-KW"/>
</dbReference>
<keyword evidence="7" id="KW-0472">Membrane</keyword>
<comment type="pathway">
    <text evidence="1">Cofactor biosynthesis; ubiquinone biosynthesis.</text>
</comment>
<dbReference type="PANTHER" id="PTHR11237:SF4">
    <property type="entry name" value="5-DEMETHOXYUBIQUINONE HYDROXYLASE, MITOCHONDRIAL"/>
    <property type="match status" value="1"/>
</dbReference>
<evidence type="ECO:0000256" key="6">
    <source>
        <dbReference type="ARBA" id="ARBA00023033"/>
    </source>
</evidence>
<dbReference type="PANTHER" id="PTHR11237">
    <property type="entry name" value="COENZYME Q10 BIOSYNTHESIS PROTEIN 7"/>
    <property type="match status" value="1"/>
</dbReference>
<evidence type="ECO:0000256" key="1">
    <source>
        <dbReference type="ARBA" id="ARBA00004749"/>
    </source>
</evidence>
<evidence type="ECO:0000256" key="2">
    <source>
        <dbReference type="ARBA" id="ARBA00022688"/>
    </source>
</evidence>
<evidence type="ECO:0000256" key="5">
    <source>
        <dbReference type="ARBA" id="ARBA00023004"/>
    </source>
</evidence>
<dbReference type="GO" id="GO:0008682">
    <property type="term" value="F:3-demethoxyubiquinol 3-hydroxylase activity"/>
    <property type="evidence" value="ECO:0007669"/>
    <property type="project" value="TreeGrafter"/>
</dbReference>
<gene>
    <name evidence="8" type="ORF">MNBD_ALPHA05-1506</name>
</gene>
<keyword evidence="2" id="KW-0831">Ubiquinone biosynthesis</keyword>
<dbReference type="GO" id="GO:0005743">
    <property type="term" value="C:mitochondrial inner membrane"/>
    <property type="evidence" value="ECO:0007669"/>
    <property type="project" value="TreeGrafter"/>
</dbReference>
<evidence type="ECO:0000256" key="4">
    <source>
        <dbReference type="ARBA" id="ARBA00023002"/>
    </source>
</evidence>
<name>A0A3B0RJ38_9ZZZZ</name>
<dbReference type="AlphaFoldDB" id="A0A3B0RJ38"/>
<organism evidence="8">
    <name type="scientific">hydrothermal vent metagenome</name>
    <dbReference type="NCBI Taxonomy" id="652676"/>
    <lineage>
        <taxon>unclassified sequences</taxon>
        <taxon>metagenomes</taxon>
        <taxon>ecological metagenomes</taxon>
    </lineage>
</organism>
<evidence type="ECO:0000256" key="7">
    <source>
        <dbReference type="ARBA" id="ARBA00023136"/>
    </source>
</evidence>
<accession>A0A3B0RJ38</accession>
<dbReference type="CDD" id="cd01042">
    <property type="entry name" value="DMQH"/>
    <property type="match status" value="1"/>
</dbReference>
<evidence type="ECO:0000313" key="8">
    <source>
        <dbReference type="EMBL" id="VAV91621.1"/>
    </source>
</evidence>
<dbReference type="Pfam" id="PF03232">
    <property type="entry name" value="COQ7"/>
    <property type="match status" value="1"/>
</dbReference>
<protein>
    <submittedName>
        <fullName evidence="8">2-polyprenyl-3-methyl-6-methoxy-1,4-benzoquinol hydroxylase, coq7 type</fullName>
    </submittedName>
</protein>
<keyword evidence="4" id="KW-0560">Oxidoreductase</keyword>
<keyword evidence="3" id="KW-0479">Metal-binding</keyword>
<reference evidence="8" key="1">
    <citation type="submission" date="2018-06" db="EMBL/GenBank/DDBJ databases">
        <authorList>
            <person name="Zhirakovskaya E."/>
        </authorList>
    </citation>
    <scope>NUCLEOTIDE SEQUENCE</scope>
</reference>
<dbReference type="EMBL" id="UOEH01000068">
    <property type="protein sequence ID" value="VAV91621.1"/>
    <property type="molecule type" value="Genomic_DNA"/>
</dbReference>
<dbReference type="GO" id="GO:0046872">
    <property type="term" value="F:metal ion binding"/>
    <property type="evidence" value="ECO:0007669"/>
    <property type="project" value="UniProtKB-KW"/>
</dbReference>
<dbReference type="Gene3D" id="1.20.1260.10">
    <property type="match status" value="1"/>
</dbReference>
<dbReference type="InterPro" id="IPR011566">
    <property type="entry name" value="Ubq_synth_Coq7"/>
</dbReference>
<dbReference type="InterPro" id="IPR012347">
    <property type="entry name" value="Ferritin-like"/>
</dbReference>
<proteinExistence type="inferred from homology"/>
<dbReference type="InterPro" id="IPR009078">
    <property type="entry name" value="Ferritin-like_SF"/>
</dbReference>
<sequence>MTSLAVKKPGPNAHRLAQMLRVDHAGEYGAVAIYRGQHAVFSGLADKKDTAAMIAEMEAGEQEHLKTFDRLLAERRVRPTLLAPFWNIAGFGLGAATALMGEKAAMACTAAVEEVIEKHYGDQIEALGDDEPELSATIAKFRADELEHKATAEAAGAEEAPGYPLLSGIIRAGCRAAIKLAEKV</sequence>
<keyword evidence="5" id="KW-0408">Iron</keyword>
<dbReference type="SUPFAM" id="SSF47240">
    <property type="entry name" value="Ferritin-like"/>
    <property type="match status" value="1"/>
</dbReference>
<dbReference type="HAMAP" id="MF_01658">
    <property type="entry name" value="COQ7"/>
    <property type="match status" value="1"/>
</dbReference>
<evidence type="ECO:0000256" key="3">
    <source>
        <dbReference type="ARBA" id="ARBA00022723"/>
    </source>
</evidence>
<keyword evidence="6" id="KW-0503">Monooxygenase</keyword>